<organism evidence="2 3">
    <name type="scientific">Orchesella cincta</name>
    <name type="common">Springtail</name>
    <name type="synonym">Podura cincta</name>
    <dbReference type="NCBI Taxonomy" id="48709"/>
    <lineage>
        <taxon>Eukaryota</taxon>
        <taxon>Metazoa</taxon>
        <taxon>Ecdysozoa</taxon>
        <taxon>Arthropoda</taxon>
        <taxon>Hexapoda</taxon>
        <taxon>Collembola</taxon>
        <taxon>Entomobryomorpha</taxon>
        <taxon>Entomobryoidea</taxon>
        <taxon>Orchesellidae</taxon>
        <taxon>Orchesellinae</taxon>
        <taxon>Orchesella</taxon>
    </lineage>
</organism>
<accession>A0A1D2MAT1</accession>
<evidence type="ECO:0000256" key="1">
    <source>
        <dbReference type="SAM" id="MobiDB-lite"/>
    </source>
</evidence>
<comment type="caution">
    <text evidence="2">The sequence shown here is derived from an EMBL/GenBank/DDBJ whole genome shotgun (WGS) entry which is preliminary data.</text>
</comment>
<reference evidence="2 3" key="1">
    <citation type="journal article" date="2016" name="Genome Biol. Evol.">
        <title>Gene Family Evolution Reflects Adaptation to Soil Environmental Stressors in the Genome of the Collembolan Orchesella cincta.</title>
        <authorList>
            <person name="Faddeeva-Vakhrusheva A."/>
            <person name="Derks M.F."/>
            <person name="Anvar S.Y."/>
            <person name="Agamennone V."/>
            <person name="Suring W."/>
            <person name="Smit S."/>
            <person name="van Straalen N.M."/>
            <person name="Roelofs D."/>
        </authorList>
    </citation>
    <scope>NUCLEOTIDE SEQUENCE [LARGE SCALE GENOMIC DNA]</scope>
    <source>
        <tissue evidence="2">Mixed pool</tissue>
    </source>
</reference>
<dbReference type="AlphaFoldDB" id="A0A1D2MAT1"/>
<evidence type="ECO:0000313" key="2">
    <source>
        <dbReference type="EMBL" id="ODM90039.1"/>
    </source>
</evidence>
<dbReference type="Proteomes" id="UP000094527">
    <property type="component" value="Unassembled WGS sequence"/>
</dbReference>
<gene>
    <name evidence="2" type="ORF">Ocin01_16643</name>
</gene>
<keyword evidence="3" id="KW-1185">Reference proteome</keyword>
<protein>
    <submittedName>
        <fullName evidence="2">Uncharacterized protein</fullName>
    </submittedName>
</protein>
<feature type="region of interest" description="Disordered" evidence="1">
    <location>
        <begin position="95"/>
        <end position="129"/>
    </location>
</feature>
<proteinExistence type="predicted"/>
<feature type="compositionally biased region" description="Polar residues" evidence="1">
    <location>
        <begin position="109"/>
        <end position="125"/>
    </location>
</feature>
<sequence length="150" mass="16735">MTSLNQTIQLRVVESCLKWQEQRSVQFHWQNQQRGWPSRRSHLLQRRQRGLHHRWQSVNADKIEGRGGWSRLGEVNSGNLVINVLSNSSLGVRSISAGAPPHPPPTETARMSWTASAEPHSSGSRCSEVDSNGCWDSGGDAPISKKNCKI</sequence>
<name>A0A1D2MAT1_ORCCI</name>
<evidence type="ECO:0000313" key="3">
    <source>
        <dbReference type="Proteomes" id="UP000094527"/>
    </source>
</evidence>
<dbReference type="EMBL" id="LJIJ01002222">
    <property type="protein sequence ID" value="ODM90039.1"/>
    <property type="molecule type" value="Genomic_DNA"/>
</dbReference>